<dbReference type="Proteomes" id="UP000652477">
    <property type="component" value="Unassembled WGS sequence"/>
</dbReference>
<dbReference type="InterPro" id="IPR025559">
    <property type="entry name" value="Eis_dom"/>
</dbReference>
<evidence type="ECO:0000259" key="1">
    <source>
        <dbReference type="PROSITE" id="PS51186"/>
    </source>
</evidence>
<dbReference type="RefSeq" id="WP_186874928.1">
    <property type="nucleotide sequence ID" value="NZ_JACOPF010000001.1"/>
</dbReference>
<dbReference type="Gene3D" id="3.30.1050.10">
    <property type="entry name" value="SCP2 sterol-binding domain"/>
    <property type="match status" value="1"/>
</dbReference>
<dbReference type="Pfam" id="PF13527">
    <property type="entry name" value="Acetyltransf_9"/>
    <property type="match status" value="1"/>
</dbReference>
<dbReference type="AlphaFoldDB" id="A0A923RPA4"/>
<name>A0A923RPA4_9FIRM</name>
<dbReference type="GO" id="GO:0034069">
    <property type="term" value="F:aminoglycoside N-acetyltransferase activity"/>
    <property type="evidence" value="ECO:0007669"/>
    <property type="project" value="TreeGrafter"/>
</dbReference>
<dbReference type="PROSITE" id="PS51186">
    <property type="entry name" value="GNAT"/>
    <property type="match status" value="1"/>
</dbReference>
<reference evidence="2" key="1">
    <citation type="submission" date="2020-08" db="EMBL/GenBank/DDBJ databases">
        <title>Genome public.</title>
        <authorList>
            <person name="Liu C."/>
            <person name="Sun Q."/>
        </authorList>
    </citation>
    <scope>NUCLEOTIDE SEQUENCE</scope>
    <source>
        <strain evidence="2">NSJ-55</strain>
    </source>
</reference>
<dbReference type="InterPro" id="IPR016181">
    <property type="entry name" value="Acyl_CoA_acyltransferase"/>
</dbReference>
<protein>
    <submittedName>
        <fullName evidence="2">GNAT family N-acetyltransferase</fullName>
    </submittedName>
</protein>
<dbReference type="InterPro" id="IPR051554">
    <property type="entry name" value="Acetyltransferase_Eis"/>
</dbReference>
<dbReference type="EMBL" id="JACOPF010000001">
    <property type="protein sequence ID" value="MBC5688304.1"/>
    <property type="molecule type" value="Genomic_DNA"/>
</dbReference>
<comment type="caution">
    <text evidence="2">The sequence shown here is derived from an EMBL/GenBank/DDBJ whole genome shotgun (WGS) entry which is preliminary data.</text>
</comment>
<dbReference type="PANTHER" id="PTHR37817:SF1">
    <property type="entry name" value="N-ACETYLTRANSFERASE EIS"/>
    <property type="match status" value="1"/>
</dbReference>
<evidence type="ECO:0000313" key="2">
    <source>
        <dbReference type="EMBL" id="MBC5688304.1"/>
    </source>
</evidence>
<organism evidence="2 3">
    <name type="scientific">Mediterraneibacter hominis</name>
    <dbReference type="NCBI Taxonomy" id="2763054"/>
    <lineage>
        <taxon>Bacteria</taxon>
        <taxon>Bacillati</taxon>
        <taxon>Bacillota</taxon>
        <taxon>Clostridia</taxon>
        <taxon>Lachnospirales</taxon>
        <taxon>Lachnospiraceae</taxon>
        <taxon>Mediterraneibacter</taxon>
    </lineage>
</organism>
<evidence type="ECO:0000313" key="3">
    <source>
        <dbReference type="Proteomes" id="UP000652477"/>
    </source>
</evidence>
<dbReference type="PANTHER" id="PTHR37817">
    <property type="entry name" value="N-ACETYLTRANSFERASE EIS"/>
    <property type="match status" value="1"/>
</dbReference>
<sequence length="374" mass="43890">MIVRKLEQKEHRQTRELWEKVFAEDTKAFLDYYYFIKTRDNEIYVIEEDRKIRSMLHLNPYLVQIEDRQFPCHYIIAVATEENYRGRGYMRTLLCRALEEMYRRKEPFTFLMPAAEAIYTPYDFRFVYRQNIGETKGNDGHLQAEIKEAELFDAADMAAFFNQYFRDKYQICAVRDEAYYQTMILEQKSENGGVCLIKEADKIRGMFAYAREERLDIREPLYLPEWESEFLKAVAMFRGKEEKSAVLYACSDLFTAKKKPVIMARILHLEELLKAMKVQSGETICCSFAVIDPILVKNSRVWKIQSEKGQDSLSVAETEDSEGVLPIGALTSFLFGYKTLEEVKEEDGVILTPHLEIELGKIKQLCRIYLNEIV</sequence>
<dbReference type="SUPFAM" id="SSF55729">
    <property type="entry name" value="Acyl-CoA N-acyltransferases (Nat)"/>
    <property type="match status" value="1"/>
</dbReference>
<keyword evidence="3" id="KW-1185">Reference proteome</keyword>
<dbReference type="InterPro" id="IPR036527">
    <property type="entry name" value="SCP2_sterol-bd_dom_sf"/>
</dbReference>
<dbReference type="Gene3D" id="3.40.630.30">
    <property type="match status" value="1"/>
</dbReference>
<gene>
    <name evidence="2" type="ORF">H8S37_05095</name>
</gene>
<dbReference type="CDD" id="cd04301">
    <property type="entry name" value="NAT_SF"/>
    <property type="match status" value="1"/>
</dbReference>
<dbReference type="Pfam" id="PF13530">
    <property type="entry name" value="SCP2_2"/>
    <property type="match status" value="1"/>
</dbReference>
<proteinExistence type="predicted"/>
<accession>A0A923RPA4</accession>
<feature type="domain" description="N-acetyltransferase" evidence="1">
    <location>
        <begin position="1"/>
        <end position="162"/>
    </location>
</feature>
<dbReference type="InterPro" id="IPR000182">
    <property type="entry name" value="GNAT_dom"/>
</dbReference>
<dbReference type="GO" id="GO:0030649">
    <property type="term" value="P:aminoglycoside antibiotic catabolic process"/>
    <property type="evidence" value="ECO:0007669"/>
    <property type="project" value="TreeGrafter"/>
</dbReference>
<dbReference type="SUPFAM" id="SSF55718">
    <property type="entry name" value="SCP-like"/>
    <property type="match status" value="1"/>
</dbReference>